<organism evidence="3 4">
    <name type="scientific">Labedaea rhizosphaerae</name>
    <dbReference type="NCBI Taxonomy" id="598644"/>
    <lineage>
        <taxon>Bacteria</taxon>
        <taxon>Bacillati</taxon>
        <taxon>Actinomycetota</taxon>
        <taxon>Actinomycetes</taxon>
        <taxon>Pseudonocardiales</taxon>
        <taxon>Pseudonocardiaceae</taxon>
        <taxon>Labedaea</taxon>
    </lineage>
</organism>
<comment type="caution">
    <text evidence="3">The sequence shown here is derived from an EMBL/GenBank/DDBJ whole genome shotgun (WGS) entry which is preliminary data.</text>
</comment>
<sequence>MRVLIATTWWPNEEQPGMAPFNVAHAKAIARNNDVHVVRLQRVVAPRTDVTDPSGLPLTTVSVNPRDPFATARGLNDLRKLARDADVVHTMAYDALTVLAPLAPLIGKRWVHTEHWSMFVKDGGAGVPFRVKKSLKLPRKVSTVSTALREAIEAYTRDDDITVIPNVIGDYFEVAEQPAWEPLKLVAVGFLIERKRPLLAVETVAELVRGGQDVTLTWVGDGPMRAQVLARAEELGVADRVSLIGSVPAAEVADHVRAANVFFLPTEAETFLVAAAEAIAVGRPVVLPQLPCLDYIGEDNGVMAPGATPEAFAAAILDVAKTFRDRSAQSVRATVIPRFAEASVGEQFDRFYAALRK</sequence>
<dbReference type="AlphaFoldDB" id="A0A4R6SKJ4"/>
<proteinExistence type="predicted"/>
<evidence type="ECO:0000256" key="1">
    <source>
        <dbReference type="ARBA" id="ARBA00022676"/>
    </source>
</evidence>
<dbReference type="Pfam" id="PF13692">
    <property type="entry name" value="Glyco_trans_1_4"/>
    <property type="match status" value="1"/>
</dbReference>
<dbReference type="OrthoDB" id="9802525at2"/>
<dbReference type="Proteomes" id="UP000295444">
    <property type="component" value="Unassembled WGS sequence"/>
</dbReference>
<dbReference type="PANTHER" id="PTHR12526">
    <property type="entry name" value="GLYCOSYLTRANSFERASE"/>
    <property type="match status" value="1"/>
</dbReference>
<dbReference type="EMBL" id="SNXZ01000001">
    <property type="protein sequence ID" value="TDQ04374.1"/>
    <property type="molecule type" value="Genomic_DNA"/>
</dbReference>
<name>A0A4R6SKJ4_LABRH</name>
<gene>
    <name evidence="3" type="ORF">EV186_101320</name>
</gene>
<keyword evidence="1" id="KW-0328">Glycosyltransferase</keyword>
<dbReference type="PANTHER" id="PTHR12526:SF510">
    <property type="entry name" value="D-INOSITOL 3-PHOSPHATE GLYCOSYLTRANSFERASE"/>
    <property type="match status" value="1"/>
</dbReference>
<evidence type="ECO:0000313" key="3">
    <source>
        <dbReference type="EMBL" id="TDQ04374.1"/>
    </source>
</evidence>
<keyword evidence="2 3" id="KW-0808">Transferase</keyword>
<reference evidence="3 4" key="1">
    <citation type="submission" date="2019-03" db="EMBL/GenBank/DDBJ databases">
        <title>Genomic Encyclopedia of Type Strains, Phase IV (KMG-IV): sequencing the most valuable type-strain genomes for metagenomic binning, comparative biology and taxonomic classification.</title>
        <authorList>
            <person name="Goeker M."/>
        </authorList>
    </citation>
    <scope>NUCLEOTIDE SEQUENCE [LARGE SCALE GENOMIC DNA]</scope>
    <source>
        <strain evidence="3 4">DSM 45361</strain>
    </source>
</reference>
<dbReference type="SUPFAM" id="SSF53756">
    <property type="entry name" value="UDP-Glycosyltransferase/glycogen phosphorylase"/>
    <property type="match status" value="1"/>
</dbReference>
<dbReference type="GO" id="GO:0016757">
    <property type="term" value="F:glycosyltransferase activity"/>
    <property type="evidence" value="ECO:0007669"/>
    <property type="project" value="UniProtKB-KW"/>
</dbReference>
<accession>A0A4R6SKJ4</accession>
<protein>
    <submittedName>
        <fullName evidence="3">Glycosyltransferase involved in cell wall biosynthesis</fullName>
    </submittedName>
</protein>
<dbReference type="RefSeq" id="WP_133847287.1">
    <property type="nucleotide sequence ID" value="NZ_SNXZ01000001.1"/>
</dbReference>
<evidence type="ECO:0000256" key="2">
    <source>
        <dbReference type="ARBA" id="ARBA00022679"/>
    </source>
</evidence>
<keyword evidence="4" id="KW-1185">Reference proteome</keyword>
<dbReference type="Gene3D" id="3.40.50.2000">
    <property type="entry name" value="Glycogen Phosphorylase B"/>
    <property type="match status" value="2"/>
</dbReference>
<evidence type="ECO:0000313" key="4">
    <source>
        <dbReference type="Proteomes" id="UP000295444"/>
    </source>
</evidence>